<accession>A0AAE0EXE2</accession>
<dbReference type="EMBL" id="LGRX02033150">
    <property type="protein sequence ID" value="KAK3242545.1"/>
    <property type="molecule type" value="Genomic_DNA"/>
</dbReference>
<dbReference type="Proteomes" id="UP001190700">
    <property type="component" value="Unassembled WGS sequence"/>
</dbReference>
<evidence type="ECO:0000313" key="1">
    <source>
        <dbReference type="EMBL" id="KAK3242545.1"/>
    </source>
</evidence>
<keyword evidence="2" id="KW-1185">Reference proteome</keyword>
<comment type="caution">
    <text evidence="1">The sequence shown here is derived from an EMBL/GenBank/DDBJ whole genome shotgun (WGS) entry which is preliminary data.</text>
</comment>
<name>A0AAE0EXE2_9CHLO</name>
<reference evidence="1 2" key="1">
    <citation type="journal article" date="2015" name="Genome Biol. Evol.">
        <title>Comparative Genomics of a Bacterivorous Green Alga Reveals Evolutionary Causalities and Consequences of Phago-Mixotrophic Mode of Nutrition.</title>
        <authorList>
            <person name="Burns J.A."/>
            <person name="Paasch A."/>
            <person name="Narechania A."/>
            <person name="Kim E."/>
        </authorList>
    </citation>
    <scope>NUCLEOTIDE SEQUENCE [LARGE SCALE GENOMIC DNA]</scope>
    <source>
        <strain evidence="1 2">PLY_AMNH</strain>
    </source>
</reference>
<gene>
    <name evidence="1" type="ORF">CYMTET_47704</name>
</gene>
<sequence>MSEVSLCDSPHSSSVCDKVCLKGYDREKIVAFLTEHKRNLPNGDVGQFTCADFVPVKNMPANLNAHVYEQLLILTIAIDKYDMFMKVWDHHTVECVWKRIKKNLEGNLDQEVHLYYKFDDACGEFREGAIMTKNIDVVRANLWDKHQKNHKCRLLIPPEEFSKDDGVCIELHARLPGKQATSFAECAHRMFSRDGIPSVIQLHHLLTTKPDVVHAWSKNRIVYARCTAKSEQFEEYLCRGFRPAHSAVFDNTEIIMYQPMTSFLYNDRQLREITRSVEKAFLGVEKESKRMRPVYVVPLGATPLSTPFKKSPFKEFSRASSSVVKRTRHINGQDSATIAELFCPRTFFLEFMNASYALKGSQTSEDTPQFEYTILPPSSETQVPISESIPKLPATLKIKRLKAKGGDGIEYEDFLRLEHCGHLLQEYGLYADREIEADETYPFNWNSELNAESGYNCSADEYEFEEGLRGHEFARLIRAILDRRRAADAKLEDFETHILRSAGMCGMFINTLYTVKDSARERKAKGMNVRDATLHYFSTGRCSTEDGKEMSEYNARLTNVADERMIKFKAMSKNTQIYMEYPTYQSDTLLQEDFRKTDLRYTLYRDYDQLESSRVVL</sequence>
<organism evidence="1 2">
    <name type="scientific">Cymbomonas tetramitiformis</name>
    <dbReference type="NCBI Taxonomy" id="36881"/>
    <lineage>
        <taxon>Eukaryota</taxon>
        <taxon>Viridiplantae</taxon>
        <taxon>Chlorophyta</taxon>
        <taxon>Pyramimonadophyceae</taxon>
        <taxon>Pyramimonadales</taxon>
        <taxon>Pyramimonadaceae</taxon>
        <taxon>Cymbomonas</taxon>
    </lineage>
</organism>
<protein>
    <submittedName>
        <fullName evidence="1">Uncharacterized protein</fullName>
    </submittedName>
</protein>
<proteinExistence type="predicted"/>
<evidence type="ECO:0000313" key="2">
    <source>
        <dbReference type="Proteomes" id="UP001190700"/>
    </source>
</evidence>
<dbReference type="AlphaFoldDB" id="A0AAE0EXE2"/>